<accession>A0AAD7CD19</accession>
<gene>
    <name evidence="2" type="ORF">B0H17DRAFT_959505</name>
</gene>
<proteinExistence type="predicted"/>
<feature type="compositionally biased region" description="Basic residues" evidence="1">
    <location>
        <begin position="82"/>
        <end position="98"/>
    </location>
</feature>
<reference evidence="2" key="1">
    <citation type="submission" date="2023-03" db="EMBL/GenBank/DDBJ databases">
        <title>Massive genome expansion in bonnet fungi (Mycena s.s.) driven by repeated elements and novel gene families across ecological guilds.</title>
        <authorList>
            <consortium name="Lawrence Berkeley National Laboratory"/>
            <person name="Harder C.B."/>
            <person name="Miyauchi S."/>
            <person name="Viragh M."/>
            <person name="Kuo A."/>
            <person name="Thoen E."/>
            <person name="Andreopoulos B."/>
            <person name="Lu D."/>
            <person name="Skrede I."/>
            <person name="Drula E."/>
            <person name="Henrissat B."/>
            <person name="Morin E."/>
            <person name="Kohler A."/>
            <person name="Barry K."/>
            <person name="LaButti K."/>
            <person name="Morin E."/>
            <person name="Salamov A."/>
            <person name="Lipzen A."/>
            <person name="Mereny Z."/>
            <person name="Hegedus B."/>
            <person name="Baldrian P."/>
            <person name="Stursova M."/>
            <person name="Weitz H."/>
            <person name="Taylor A."/>
            <person name="Grigoriev I.V."/>
            <person name="Nagy L.G."/>
            <person name="Martin F."/>
            <person name="Kauserud H."/>
        </authorList>
    </citation>
    <scope>NUCLEOTIDE SEQUENCE</scope>
    <source>
        <strain evidence="2">CBHHK067</strain>
    </source>
</reference>
<feature type="non-terminal residue" evidence="2">
    <location>
        <position position="1"/>
    </location>
</feature>
<dbReference type="EMBL" id="JARKIE010000397">
    <property type="protein sequence ID" value="KAJ7645703.1"/>
    <property type="molecule type" value="Genomic_DNA"/>
</dbReference>
<name>A0AAD7CD19_MYCRO</name>
<sequence>CAIPVIEDLLPEPYNSEILDILFTLAEWHTLAKLKLHTDATLNLLALANKGVGRLLRRFKRVTCPDFATKELPSEEASRGRAQARKAAKGKGKARARPVKTTPKVKEYSLLTYKLHSLGDYLPTIRWFGTSDSYSTQPVRAKNIFSADRYTHSGDRESWNIAASNIFTRAPIKTVRSAK</sequence>
<comment type="caution">
    <text evidence="2">The sequence shown here is derived from an EMBL/GenBank/DDBJ whole genome shotgun (WGS) entry which is preliminary data.</text>
</comment>
<organism evidence="2 3">
    <name type="scientific">Mycena rosella</name>
    <name type="common">Pink bonnet</name>
    <name type="synonym">Agaricus rosellus</name>
    <dbReference type="NCBI Taxonomy" id="1033263"/>
    <lineage>
        <taxon>Eukaryota</taxon>
        <taxon>Fungi</taxon>
        <taxon>Dikarya</taxon>
        <taxon>Basidiomycota</taxon>
        <taxon>Agaricomycotina</taxon>
        <taxon>Agaricomycetes</taxon>
        <taxon>Agaricomycetidae</taxon>
        <taxon>Agaricales</taxon>
        <taxon>Marasmiineae</taxon>
        <taxon>Mycenaceae</taxon>
        <taxon>Mycena</taxon>
    </lineage>
</organism>
<evidence type="ECO:0000313" key="2">
    <source>
        <dbReference type="EMBL" id="KAJ7645703.1"/>
    </source>
</evidence>
<protein>
    <submittedName>
        <fullName evidence="2">Uncharacterized protein</fullName>
    </submittedName>
</protein>
<evidence type="ECO:0000256" key="1">
    <source>
        <dbReference type="SAM" id="MobiDB-lite"/>
    </source>
</evidence>
<dbReference type="AlphaFoldDB" id="A0AAD7CD19"/>
<evidence type="ECO:0000313" key="3">
    <source>
        <dbReference type="Proteomes" id="UP001221757"/>
    </source>
</evidence>
<keyword evidence="3" id="KW-1185">Reference proteome</keyword>
<feature type="region of interest" description="Disordered" evidence="1">
    <location>
        <begin position="73"/>
        <end position="99"/>
    </location>
</feature>
<dbReference type="Proteomes" id="UP001221757">
    <property type="component" value="Unassembled WGS sequence"/>
</dbReference>